<dbReference type="Proteomes" id="UP000481033">
    <property type="component" value="Unassembled WGS sequence"/>
</dbReference>
<sequence length="87" mass="10044">MRTEPPLHSSEQVLLNSLTPEQMMAVAEWMGIETKLRAKEGYSQQVKDTLESMAERLRDLAPQSKFFTKPSHKKEPKGYVVSYLEFL</sequence>
<dbReference type="EMBL" id="QXHD01000004">
    <property type="protein sequence ID" value="NEZ57740.1"/>
    <property type="molecule type" value="Genomic_DNA"/>
</dbReference>
<protein>
    <submittedName>
        <fullName evidence="1">Uncharacterized protein</fullName>
    </submittedName>
</protein>
<evidence type="ECO:0000313" key="1">
    <source>
        <dbReference type="EMBL" id="NEZ57740.1"/>
    </source>
</evidence>
<dbReference type="AlphaFoldDB" id="A0A6M0RPC0"/>
<name>A0A6M0RPC0_9CYAN</name>
<dbReference type="RefSeq" id="WP_163699895.1">
    <property type="nucleotide sequence ID" value="NZ_QXHD01000004.1"/>
</dbReference>
<proteinExistence type="predicted"/>
<evidence type="ECO:0000313" key="2">
    <source>
        <dbReference type="Proteomes" id="UP000481033"/>
    </source>
</evidence>
<organism evidence="1 2">
    <name type="scientific">Adonisia turfae CCMR0081</name>
    <dbReference type="NCBI Taxonomy" id="2292702"/>
    <lineage>
        <taxon>Bacteria</taxon>
        <taxon>Bacillati</taxon>
        <taxon>Cyanobacteriota</taxon>
        <taxon>Adonisia</taxon>
        <taxon>Adonisia turfae</taxon>
    </lineage>
</organism>
<comment type="caution">
    <text evidence="1">The sequence shown here is derived from an EMBL/GenBank/DDBJ whole genome shotgun (WGS) entry which is preliminary data.</text>
</comment>
<reference evidence="1 2" key="1">
    <citation type="journal article" date="2020" name="Microb. Ecol.">
        <title>Ecogenomics of the Marine Benthic Filamentous Cyanobacterium Adonisia.</title>
        <authorList>
            <person name="Walter J.M."/>
            <person name="Coutinho F.H."/>
            <person name="Leomil L."/>
            <person name="Hargreaves P.I."/>
            <person name="Campeao M.E."/>
            <person name="Vieira V.V."/>
            <person name="Silva B.S."/>
            <person name="Fistarol G.O."/>
            <person name="Salomon P.S."/>
            <person name="Sawabe T."/>
            <person name="Mino S."/>
            <person name="Hosokawa M."/>
            <person name="Miyashita H."/>
            <person name="Maruyama F."/>
            <person name="van Verk M.C."/>
            <person name="Dutilh B.E."/>
            <person name="Thompson C.C."/>
            <person name="Thompson F.L."/>
        </authorList>
    </citation>
    <scope>NUCLEOTIDE SEQUENCE [LARGE SCALE GENOMIC DNA]</scope>
    <source>
        <strain evidence="1 2">CCMR0081</strain>
    </source>
</reference>
<gene>
    <name evidence="1" type="ORF">DXZ20_19160</name>
</gene>
<keyword evidence="2" id="KW-1185">Reference proteome</keyword>
<accession>A0A6M0RPC0</accession>